<dbReference type="AlphaFoldDB" id="A0A1I7WUC9"/>
<feature type="signal peptide" evidence="1">
    <location>
        <begin position="1"/>
        <end position="15"/>
    </location>
</feature>
<organism evidence="2 3">
    <name type="scientific">Heterorhabditis bacteriophora</name>
    <name type="common">Entomopathogenic nematode worm</name>
    <dbReference type="NCBI Taxonomy" id="37862"/>
    <lineage>
        <taxon>Eukaryota</taxon>
        <taxon>Metazoa</taxon>
        <taxon>Ecdysozoa</taxon>
        <taxon>Nematoda</taxon>
        <taxon>Chromadorea</taxon>
        <taxon>Rhabditida</taxon>
        <taxon>Rhabditina</taxon>
        <taxon>Rhabditomorpha</taxon>
        <taxon>Strongyloidea</taxon>
        <taxon>Heterorhabditidae</taxon>
        <taxon>Heterorhabditis</taxon>
    </lineage>
</organism>
<evidence type="ECO:0000313" key="2">
    <source>
        <dbReference type="Proteomes" id="UP000095283"/>
    </source>
</evidence>
<protein>
    <submittedName>
        <fullName evidence="3">Secreted protein</fullName>
    </submittedName>
</protein>
<evidence type="ECO:0000313" key="3">
    <source>
        <dbReference type="WBParaSite" id="Hba_08796"/>
    </source>
</evidence>
<name>A0A1I7WUC9_HETBA</name>
<keyword evidence="2" id="KW-1185">Reference proteome</keyword>
<proteinExistence type="predicted"/>
<feature type="chain" id="PRO_5012678455" evidence="1">
    <location>
        <begin position="16"/>
        <end position="87"/>
    </location>
</feature>
<evidence type="ECO:0000256" key="1">
    <source>
        <dbReference type="SAM" id="SignalP"/>
    </source>
</evidence>
<dbReference type="Pfam" id="PF05753">
    <property type="entry name" value="TRAP_beta"/>
    <property type="match status" value="1"/>
</dbReference>
<dbReference type="Proteomes" id="UP000095283">
    <property type="component" value="Unplaced"/>
</dbReference>
<reference evidence="3" key="1">
    <citation type="submission" date="2016-11" db="UniProtKB">
        <authorList>
            <consortium name="WormBaseParasite"/>
        </authorList>
    </citation>
    <scope>IDENTIFICATION</scope>
</reference>
<dbReference type="WBParaSite" id="Hba_08796">
    <property type="protein sequence ID" value="Hba_08796"/>
    <property type="gene ID" value="Hba_08796"/>
</dbReference>
<accession>A0A1I7WUC9</accession>
<sequence length="87" mass="9684">MLGVAIVMILGAVLAEDYTTQTKVLSVLANLMSYQSIFYDRHSFPTQSFEIIKGLLMVKFEKIIAGTNVSHSVVSKAKYDELAKKKN</sequence>
<keyword evidence="1" id="KW-0732">Signal</keyword>